<gene>
    <name evidence="1" type="ORF">ED033_15190</name>
</gene>
<comment type="caution">
    <text evidence="1">The sequence shown here is derived from an EMBL/GenBank/DDBJ whole genome shotgun (WGS) entry which is preliminary data.</text>
</comment>
<proteinExistence type="predicted"/>
<evidence type="ECO:0000313" key="1">
    <source>
        <dbReference type="EMBL" id="MER43651.1"/>
    </source>
</evidence>
<dbReference type="AlphaFoldDB" id="A0A3I8FQE3"/>
<accession>A0A3I8FQE3</accession>
<sequence length="71" mass="8242">MPCRRCSPLPARGFRLSAGGHIYFWIFRQFMEEKELTKPLARLVYTNLKTARTDSVSLQSVGKRFEASFEN</sequence>
<dbReference type="EMBL" id="RMEA01000045">
    <property type="protein sequence ID" value="MER43651.1"/>
    <property type="molecule type" value="Genomic_DNA"/>
</dbReference>
<name>A0A3I8FQE3_SALER</name>
<reference evidence="1" key="1">
    <citation type="submission" date="2018-10" db="EMBL/GenBank/DDBJ databases">
        <authorList>
            <consortium name="PulseNet: The National Subtyping Network for Foodborne Disease Surveillance"/>
            <person name="Tarr C.L."/>
            <person name="Trees E."/>
            <person name="Katz L.S."/>
            <person name="Carleton-Romer H.A."/>
            <person name="Stroika S."/>
            <person name="Kucerova Z."/>
            <person name="Roache K.F."/>
            <person name="Sabol A.L."/>
            <person name="Besser J."/>
            <person name="Gerner-Smidt P."/>
        </authorList>
    </citation>
    <scope>NUCLEOTIDE SEQUENCE [LARGE SCALE GENOMIC DNA]</scope>
    <source>
        <strain evidence="1">PNUSAS057480</strain>
    </source>
</reference>
<organism evidence="1">
    <name type="scientific">Salmonella enterica</name>
    <name type="common">Salmonella choleraesuis</name>
    <dbReference type="NCBI Taxonomy" id="28901"/>
    <lineage>
        <taxon>Bacteria</taxon>
        <taxon>Pseudomonadati</taxon>
        <taxon>Pseudomonadota</taxon>
        <taxon>Gammaproteobacteria</taxon>
        <taxon>Enterobacterales</taxon>
        <taxon>Enterobacteriaceae</taxon>
        <taxon>Salmonella</taxon>
    </lineage>
</organism>
<protein>
    <submittedName>
        <fullName evidence="1">Uncharacterized protein</fullName>
    </submittedName>
</protein>
<dbReference type="Proteomes" id="UP000885379">
    <property type="component" value="Unassembled WGS sequence"/>
</dbReference>